<evidence type="ECO:0008006" key="3">
    <source>
        <dbReference type="Google" id="ProtNLM"/>
    </source>
</evidence>
<dbReference type="AlphaFoldDB" id="A0A2H0N380"/>
<protein>
    <recommendedName>
        <fullName evidence="3">Type II toxin-antitoxin system HicA family toxin</fullName>
    </recommendedName>
</protein>
<dbReference type="InterPro" id="IPR038570">
    <property type="entry name" value="HicA_sf"/>
</dbReference>
<comment type="caution">
    <text evidence="1">The sequence shown here is derived from an EMBL/GenBank/DDBJ whole genome shotgun (WGS) entry which is preliminary data.</text>
</comment>
<evidence type="ECO:0000313" key="2">
    <source>
        <dbReference type="Proteomes" id="UP000229782"/>
    </source>
</evidence>
<gene>
    <name evidence="1" type="ORF">COV60_00795</name>
</gene>
<dbReference type="SUPFAM" id="SSF54786">
    <property type="entry name" value="YcfA/nrd intein domain"/>
    <property type="match status" value="1"/>
</dbReference>
<evidence type="ECO:0000313" key="1">
    <source>
        <dbReference type="EMBL" id="PIR03353.1"/>
    </source>
</evidence>
<name>A0A2H0N380_9BACT</name>
<dbReference type="Gene3D" id="3.30.920.30">
    <property type="entry name" value="Hypothetical protein"/>
    <property type="match status" value="1"/>
</dbReference>
<dbReference type="Proteomes" id="UP000229782">
    <property type="component" value="Unassembled WGS sequence"/>
</dbReference>
<sequence length="93" mass="10821">MNWTCHDVIAFLQDHFFVHVHTRGSHYYFKGRVDNAIRLVEVPYHAQQSIKPRTLRHSIIPKSGIPASIWKKWGNAGNKRARKKITYPGAQEI</sequence>
<reference evidence="1 2" key="1">
    <citation type="submission" date="2017-09" db="EMBL/GenBank/DDBJ databases">
        <title>Depth-based differentiation of microbial function through sediment-hosted aquifers and enrichment of novel symbionts in the deep terrestrial subsurface.</title>
        <authorList>
            <person name="Probst A.J."/>
            <person name="Ladd B."/>
            <person name="Jarett J.K."/>
            <person name="Geller-Mcgrath D.E."/>
            <person name="Sieber C.M."/>
            <person name="Emerson J.B."/>
            <person name="Anantharaman K."/>
            <person name="Thomas B.C."/>
            <person name="Malmstrom R."/>
            <person name="Stieglmeier M."/>
            <person name="Klingl A."/>
            <person name="Woyke T."/>
            <person name="Ryan C.M."/>
            <person name="Banfield J.F."/>
        </authorList>
    </citation>
    <scope>NUCLEOTIDE SEQUENCE [LARGE SCALE GENOMIC DNA]</scope>
    <source>
        <strain evidence="1">CG11_big_fil_rev_8_21_14_0_20_43_7</strain>
    </source>
</reference>
<proteinExistence type="predicted"/>
<dbReference type="EMBL" id="PCWM01000016">
    <property type="protein sequence ID" value="PIR03353.1"/>
    <property type="molecule type" value="Genomic_DNA"/>
</dbReference>
<accession>A0A2H0N380</accession>
<organism evidence="1 2">
    <name type="scientific">Candidatus Magasanikbacteria bacterium CG11_big_fil_rev_8_21_14_0_20_43_7</name>
    <dbReference type="NCBI Taxonomy" id="1974654"/>
    <lineage>
        <taxon>Bacteria</taxon>
        <taxon>Candidatus Magasanikiibacteriota</taxon>
    </lineage>
</organism>